<evidence type="ECO:0008006" key="5">
    <source>
        <dbReference type="Google" id="ProtNLM"/>
    </source>
</evidence>
<proteinExistence type="predicted"/>
<keyword evidence="4" id="KW-1185">Reference proteome</keyword>
<keyword evidence="1" id="KW-1133">Transmembrane helix</keyword>
<keyword evidence="1" id="KW-0812">Transmembrane</keyword>
<evidence type="ECO:0000256" key="2">
    <source>
        <dbReference type="SAM" id="SignalP"/>
    </source>
</evidence>
<feature type="chain" id="PRO_5041985005" description="TNFR-Cys domain-containing protein" evidence="2">
    <location>
        <begin position="24"/>
        <end position="309"/>
    </location>
</feature>
<feature type="transmembrane region" description="Helical" evidence="1">
    <location>
        <begin position="255"/>
        <end position="278"/>
    </location>
</feature>
<protein>
    <recommendedName>
        <fullName evidence="5">TNFR-Cys domain-containing protein</fullName>
    </recommendedName>
</protein>
<dbReference type="Proteomes" id="UP001209570">
    <property type="component" value="Unassembled WGS sequence"/>
</dbReference>
<keyword evidence="2" id="KW-0732">Signal</keyword>
<comment type="caution">
    <text evidence="3">The sequence shown here is derived from an EMBL/GenBank/DDBJ whole genome shotgun (WGS) entry which is preliminary data.</text>
</comment>
<gene>
    <name evidence="3" type="ORF">P43SY_005503</name>
</gene>
<organism evidence="3 4">
    <name type="scientific">Pythium insidiosum</name>
    <name type="common">Pythiosis disease agent</name>
    <dbReference type="NCBI Taxonomy" id="114742"/>
    <lineage>
        <taxon>Eukaryota</taxon>
        <taxon>Sar</taxon>
        <taxon>Stramenopiles</taxon>
        <taxon>Oomycota</taxon>
        <taxon>Peronosporomycetes</taxon>
        <taxon>Pythiales</taxon>
        <taxon>Pythiaceae</taxon>
        <taxon>Pythium</taxon>
    </lineage>
</organism>
<feature type="signal peptide" evidence="2">
    <location>
        <begin position="1"/>
        <end position="23"/>
    </location>
</feature>
<reference evidence="3" key="1">
    <citation type="submission" date="2021-12" db="EMBL/GenBank/DDBJ databases">
        <title>Prjna785345.</title>
        <authorList>
            <person name="Rujirawat T."/>
            <person name="Krajaejun T."/>
        </authorList>
    </citation>
    <scope>NUCLEOTIDE SEQUENCE</scope>
    <source>
        <strain evidence="3">Pi057C3</strain>
    </source>
</reference>
<sequence>MIFPRVLVSALLLAVARWAPAHAQVFESLDVCPVLVSRANAAVGVGAIEDRDCLHDRSLPGCFAQICRFCQHEPTEQSKFFVPCDPAKRPVPETGELELTSSDCAAAVSSGDSSVGISAFFDATCPRGLGNGVGCLPTSCRLCKTWDSPQSGHLVPCSSADACAVAVARSGQQDMDYVSDRRCLAASGRPMGCVQGSNCRLCRRAKNEGNQYYDRCDTLRSLQRSAARRLADDLMPVLPVEAKGDDAETGEHDKMLPLVVAAGGVVAAVVVLLAAMGLRKMWRQRRHADFETPRSSVADVFDKSSIAQL</sequence>
<evidence type="ECO:0000313" key="4">
    <source>
        <dbReference type="Proteomes" id="UP001209570"/>
    </source>
</evidence>
<dbReference type="AlphaFoldDB" id="A0AAD5LLY2"/>
<keyword evidence="1" id="KW-0472">Membrane</keyword>
<name>A0AAD5LLY2_PYTIN</name>
<evidence type="ECO:0000313" key="3">
    <source>
        <dbReference type="EMBL" id="KAJ0405937.1"/>
    </source>
</evidence>
<accession>A0AAD5LLY2</accession>
<evidence type="ECO:0000256" key="1">
    <source>
        <dbReference type="SAM" id="Phobius"/>
    </source>
</evidence>
<dbReference type="EMBL" id="JAKCXM010000038">
    <property type="protein sequence ID" value="KAJ0405937.1"/>
    <property type="molecule type" value="Genomic_DNA"/>
</dbReference>